<keyword evidence="4 5" id="KW-0472">Membrane</keyword>
<feature type="transmembrane region" description="Helical" evidence="5">
    <location>
        <begin position="111"/>
        <end position="133"/>
    </location>
</feature>
<evidence type="ECO:0000256" key="4">
    <source>
        <dbReference type="ARBA" id="ARBA00023136"/>
    </source>
</evidence>
<dbReference type="PANTHER" id="PTHR23112">
    <property type="entry name" value="G PROTEIN-COUPLED RECEPTOR 157-RELATED"/>
    <property type="match status" value="1"/>
</dbReference>
<evidence type="ECO:0000256" key="3">
    <source>
        <dbReference type="ARBA" id="ARBA00022989"/>
    </source>
</evidence>
<evidence type="ECO:0000256" key="5">
    <source>
        <dbReference type="SAM" id="Phobius"/>
    </source>
</evidence>
<reference evidence="6 7" key="1">
    <citation type="journal article" date="2016" name="Mol. Biol. Evol.">
        <title>Comparative Genomics of Early-Diverging Mushroom-Forming Fungi Provides Insights into the Origins of Lignocellulose Decay Capabilities.</title>
        <authorList>
            <person name="Nagy L.G."/>
            <person name="Riley R."/>
            <person name="Tritt A."/>
            <person name="Adam C."/>
            <person name="Daum C."/>
            <person name="Floudas D."/>
            <person name="Sun H."/>
            <person name="Yadav J.S."/>
            <person name="Pangilinan J."/>
            <person name="Larsson K.H."/>
            <person name="Matsuura K."/>
            <person name="Barry K."/>
            <person name="Labutti K."/>
            <person name="Kuo R."/>
            <person name="Ohm R.A."/>
            <person name="Bhattacharya S.S."/>
            <person name="Shirouzu T."/>
            <person name="Yoshinaga Y."/>
            <person name="Martin F.M."/>
            <person name="Grigoriev I.V."/>
            <person name="Hibbett D.S."/>
        </authorList>
    </citation>
    <scope>NUCLEOTIDE SEQUENCE [LARGE SCALE GENOMIC DNA]</scope>
    <source>
        <strain evidence="6 7">HHB12029</strain>
    </source>
</reference>
<evidence type="ECO:0000313" key="6">
    <source>
        <dbReference type="EMBL" id="KZV92497.1"/>
    </source>
</evidence>
<feature type="transmembrane region" description="Helical" evidence="5">
    <location>
        <begin position="254"/>
        <end position="271"/>
    </location>
</feature>
<feature type="transmembrane region" description="Helical" evidence="5">
    <location>
        <begin position="196"/>
        <end position="216"/>
    </location>
</feature>
<dbReference type="Proteomes" id="UP000077266">
    <property type="component" value="Unassembled WGS sequence"/>
</dbReference>
<name>A0A165HUY3_EXIGL</name>
<dbReference type="PANTHER" id="PTHR23112:SF37">
    <property type="entry name" value="G PROTEIN-COUPLED RECEPTOR GPR1"/>
    <property type="match status" value="1"/>
</dbReference>
<organism evidence="6 7">
    <name type="scientific">Exidia glandulosa HHB12029</name>
    <dbReference type="NCBI Taxonomy" id="1314781"/>
    <lineage>
        <taxon>Eukaryota</taxon>
        <taxon>Fungi</taxon>
        <taxon>Dikarya</taxon>
        <taxon>Basidiomycota</taxon>
        <taxon>Agaricomycotina</taxon>
        <taxon>Agaricomycetes</taxon>
        <taxon>Auriculariales</taxon>
        <taxon>Exidiaceae</taxon>
        <taxon>Exidia</taxon>
    </lineage>
</organism>
<dbReference type="GO" id="GO:0007189">
    <property type="term" value="P:adenylate cyclase-activating G protein-coupled receptor signaling pathway"/>
    <property type="evidence" value="ECO:0007669"/>
    <property type="project" value="TreeGrafter"/>
</dbReference>
<feature type="transmembrane region" description="Helical" evidence="5">
    <location>
        <begin position="20"/>
        <end position="45"/>
    </location>
</feature>
<keyword evidence="3 5" id="KW-1133">Transmembrane helix</keyword>
<feature type="transmembrane region" description="Helical" evidence="5">
    <location>
        <begin position="66"/>
        <end position="91"/>
    </location>
</feature>
<protein>
    <submittedName>
        <fullName evidence="6">Uncharacterized protein</fullName>
    </submittedName>
</protein>
<dbReference type="STRING" id="1314781.A0A165HUY3"/>
<gene>
    <name evidence="6" type="ORF">EXIGLDRAFT_73175</name>
</gene>
<dbReference type="AlphaFoldDB" id="A0A165HUY3"/>
<keyword evidence="7" id="KW-1185">Reference proteome</keyword>
<dbReference type="OrthoDB" id="100006at2759"/>
<dbReference type="GO" id="GO:0005886">
    <property type="term" value="C:plasma membrane"/>
    <property type="evidence" value="ECO:0007669"/>
    <property type="project" value="TreeGrafter"/>
</dbReference>
<sequence length="377" mass="42032">MSDALPAECFPPLMSRGERAGLICTVVARLTSLVVVLAVVCRILYRAADNFLHPSWHCRRIFTSHMDVYMTSLLLAHTVQASTGTYSILWLRRGSATCGHPCNAQGLIETIGDPAAALTTLAIALHIIITVMCRRRFTSFWIPISVVCAIWTYFLVHAGISMSLHHSQTRPLFTPTPYWCWISAWYPRERLTAAYMWYWMTAACTSVIYIVLFFYIRSVDVASKRFWTWGREQKRSHPVERTGRNLLSTQSKKMLIYPAVYVAVILPQSLIRWMTSGGVTVAPFWVFLAQCIFSLGGVCDALLLIFTRPRVLGFAPSQHTDDDKDDGSPGIVANVGVSTNCDWNHGLESMPHSATALTLDAQSPGYNDSEATGSLKA</sequence>
<dbReference type="GO" id="GO:0004930">
    <property type="term" value="F:G protein-coupled receptor activity"/>
    <property type="evidence" value="ECO:0007669"/>
    <property type="project" value="TreeGrafter"/>
</dbReference>
<evidence type="ECO:0000256" key="2">
    <source>
        <dbReference type="ARBA" id="ARBA00022692"/>
    </source>
</evidence>
<keyword evidence="2 5" id="KW-0812">Transmembrane</keyword>
<dbReference type="InParanoid" id="A0A165HUY3"/>
<evidence type="ECO:0000256" key="1">
    <source>
        <dbReference type="ARBA" id="ARBA00004141"/>
    </source>
</evidence>
<accession>A0A165HUY3</accession>
<comment type="subcellular location">
    <subcellularLocation>
        <location evidence="1">Membrane</location>
        <topology evidence="1">Multi-pass membrane protein</topology>
    </subcellularLocation>
</comment>
<evidence type="ECO:0000313" key="7">
    <source>
        <dbReference type="Proteomes" id="UP000077266"/>
    </source>
</evidence>
<dbReference type="EMBL" id="KV426007">
    <property type="protein sequence ID" value="KZV92497.1"/>
    <property type="molecule type" value="Genomic_DNA"/>
</dbReference>
<feature type="transmembrane region" description="Helical" evidence="5">
    <location>
        <begin position="283"/>
        <end position="306"/>
    </location>
</feature>
<proteinExistence type="predicted"/>
<feature type="transmembrane region" description="Helical" evidence="5">
    <location>
        <begin position="140"/>
        <end position="160"/>
    </location>
</feature>